<evidence type="ECO:0000256" key="4">
    <source>
        <dbReference type="ARBA" id="ARBA00022989"/>
    </source>
</evidence>
<dbReference type="InterPro" id="IPR037185">
    <property type="entry name" value="EmrE-like"/>
</dbReference>
<evidence type="ECO:0000256" key="2">
    <source>
        <dbReference type="ARBA" id="ARBA00009853"/>
    </source>
</evidence>
<feature type="transmembrane region" description="Helical" evidence="6">
    <location>
        <begin position="195"/>
        <end position="211"/>
    </location>
</feature>
<evidence type="ECO:0000259" key="7">
    <source>
        <dbReference type="Pfam" id="PF00892"/>
    </source>
</evidence>
<dbReference type="Gene3D" id="1.10.3730.20">
    <property type="match status" value="2"/>
</dbReference>
<reference evidence="8 9" key="1">
    <citation type="submission" date="2015-05" db="EMBL/GenBank/DDBJ databases">
        <authorList>
            <person name="Wang D.B."/>
            <person name="Wang M."/>
        </authorList>
    </citation>
    <scope>NUCLEOTIDE SEQUENCE [LARGE SCALE GENOMIC DNA]</scope>
    <source>
        <strain evidence="8 9">IMCC 12053</strain>
    </source>
</reference>
<feature type="transmembrane region" description="Helical" evidence="6">
    <location>
        <begin position="113"/>
        <end position="131"/>
    </location>
</feature>
<comment type="similarity">
    <text evidence="2">Belongs to the drug/metabolite transporter (DMT) superfamily. 10 TMS drug/metabolite exporter (DME) (TC 2.A.7.3) family.</text>
</comment>
<dbReference type="EMBL" id="CP012023">
    <property type="protein sequence ID" value="ALI54910.1"/>
    <property type="molecule type" value="Genomic_DNA"/>
</dbReference>
<evidence type="ECO:0000256" key="6">
    <source>
        <dbReference type="SAM" id="Phobius"/>
    </source>
</evidence>
<sequence length="276" mass="30336">MTATTLNFVMVNVLVKYVGNALPIFESAFLRFALGLVFFIPFIGQVRQVDFTRRIVKLSVGRAVFHAFAMVAWFYAMTRIPMAEVTAMNFMNPVYVSLGAVVLFGERIALPRIAALGIAFLGGLVILRPGLREIDPGHVAMIFSALFFAGSYLIANALSKELPAAVVVFLMSAMVPFVLLPFALADWVAPSFREIGLLFFTAFFATAAHYCMTRAFACAPQTVLQPVTFVQLVWATSVGYFLFGEGIDGFVIAGGAMIIAAVSFITWREAWRKRRA</sequence>
<feature type="transmembrane region" description="Helical" evidence="6">
    <location>
        <begin position="87"/>
        <end position="106"/>
    </location>
</feature>
<dbReference type="KEGG" id="cmar:IMCC12053_962"/>
<feature type="domain" description="EamA" evidence="7">
    <location>
        <begin position="10"/>
        <end position="127"/>
    </location>
</feature>
<dbReference type="AlphaFoldDB" id="A0A0P0A8U0"/>
<evidence type="ECO:0000256" key="1">
    <source>
        <dbReference type="ARBA" id="ARBA00004141"/>
    </source>
</evidence>
<feature type="transmembrane region" description="Helical" evidence="6">
    <location>
        <begin position="223"/>
        <end position="243"/>
    </location>
</feature>
<keyword evidence="5 6" id="KW-0472">Membrane</keyword>
<dbReference type="GO" id="GO:0016020">
    <property type="term" value="C:membrane"/>
    <property type="evidence" value="ECO:0007669"/>
    <property type="project" value="UniProtKB-SubCell"/>
</dbReference>
<keyword evidence="3 6" id="KW-0812">Transmembrane</keyword>
<evidence type="ECO:0000256" key="3">
    <source>
        <dbReference type="ARBA" id="ARBA00022692"/>
    </source>
</evidence>
<feature type="transmembrane region" description="Helical" evidence="6">
    <location>
        <begin position="162"/>
        <end position="183"/>
    </location>
</feature>
<evidence type="ECO:0000313" key="8">
    <source>
        <dbReference type="EMBL" id="ALI54910.1"/>
    </source>
</evidence>
<dbReference type="InterPro" id="IPR000620">
    <property type="entry name" value="EamA_dom"/>
</dbReference>
<dbReference type="SUPFAM" id="SSF103481">
    <property type="entry name" value="Multidrug resistance efflux transporter EmrE"/>
    <property type="match status" value="2"/>
</dbReference>
<name>A0A0P0A8U0_9RHOB</name>
<keyword evidence="9" id="KW-1185">Reference proteome</keyword>
<evidence type="ECO:0000313" key="9">
    <source>
        <dbReference type="Proteomes" id="UP000064920"/>
    </source>
</evidence>
<comment type="subcellular location">
    <subcellularLocation>
        <location evidence="1">Membrane</location>
        <topology evidence="1">Multi-pass membrane protein</topology>
    </subcellularLocation>
</comment>
<dbReference type="Proteomes" id="UP000064920">
    <property type="component" value="Chromosome"/>
</dbReference>
<dbReference type="PANTHER" id="PTHR22911">
    <property type="entry name" value="ACYL-MALONYL CONDENSING ENZYME-RELATED"/>
    <property type="match status" value="1"/>
</dbReference>
<protein>
    <submittedName>
        <fullName evidence="8">Arginine/ornithine antiporter ArcD</fullName>
    </submittedName>
</protein>
<dbReference type="PATRIC" id="fig|1397108.4.peg.989"/>
<evidence type="ECO:0000256" key="5">
    <source>
        <dbReference type="ARBA" id="ARBA00023136"/>
    </source>
</evidence>
<dbReference type="OrthoDB" id="7374604at2"/>
<feature type="transmembrane region" description="Helical" evidence="6">
    <location>
        <begin position="20"/>
        <end position="43"/>
    </location>
</feature>
<proteinExistence type="inferred from homology"/>
<accession>A0A0P0A8U0</accession>
<dbReference type="PANTHER" id="PTHR22911:SF6">
    <property type="entry name" value="SOLUTE CARRIER FAMILY 35 MEMBER G1"/>
    <property type="match status" value="1"/>
</dbReference>
<feature type="transmembrane region" description="Helical" evidence="6">
    <location>
        <begin position="55"/>
        <end position="75"/>
    </location>
</feature>
<feature type="transmembrane region" description="Helical" evidence="6">
    <location>
        <begin position="249"/>
        <end position="267"/>
    </location>
</feature>
<dbReference type="STRING" id="1397108.IMCC12053_962"/>
<feature type="domain" description="EamA" evidence="7">
    <location>
        <begin position="137"/>
        <end position="266"/>
    </location>
</feature>
<gene>
    <name evidence="8" type="ORF">IMCC12053_962</name>
</gene>
<keyword evidence="4 6" id="KW-1133">Transmembrane helix</keyword>
<organism evidence="8 9">
    <name type="scientific">Celeribacter marinus</name>
    <dbReference type="NCBI Taxonomy" id="1397108"/>
    <lineage>
        <taxon>Bacteria</taxon>
        <taxon>Pseudomonadati</taxon>
        <taxon>Pseudomonadota</taxon>
        <taxon>Alphaproteobacteria</taxon>
        <taxon>Rhodobacterales</taxon>
        <taxon>Roseobacteraceae</taxon>
        <taxon>Celeribacter</taxon>
    </lineage>
</organism>
<dbReference type="Pfam" id="PF00892">
    <property type="entry name" value="EamA"/>
    <property type="match status" value="2"/>
</dbReference>
<feature type="transmembrane region" description="Helical" evidence="6">
    <location>
        <begin position="137"/>
        <end position="155"/>
    </location>
</feature>